<dbReference type="OrthoDB" id="6737816at2759"/>
<evidence type="ECO:0000256" key="1">
    <source>
        <dbReference type="SAM" id="SignalP"/>
    </source>
</evidence>
<evidence type="ECO:0000313" key="3">
    <source>
        <dbReference type="Proteomes" id="UP001152799"/>
    </source>
</evidence>
<dbReference type="Proteomes" id="UP001152799">
    <property type="component" value="Chromosome 10"/>
</dbReference>
<dbReference type="AlphaFoldDB" id="A0A9N9MFB6"/>
<proteinExistence type="predicted"/>
<reference evidence="2" key="1">
    <citation type="submission" date="2022-01" db="EMBL/GenBank/DDBJ databases">
        <authorList>
            <person name="King R."/>
        </authorList>
    </citation>
    <scope>NUCLEOTIDE SEQUENCE</scope>
</reference>
<feature type="signal peptide" evidence="1">
    <location>
        <begin position="1"/>
        <end position="22"/>
    </location>
</feature>
<organism evidence="2 3">
    <name type="scientific">Ceutorhynchus assimilis</name>
    <name type="common">cabbage seed weevil</name>
    <dbReference type="NCBI Taxonomy" id="467358"/>
    <lineage>
        <taxon>Eukaryota</taxon>
        <taxon>Metazoa</taxon>
        <taxon>Ecdysozoa</taxon>
        <taxon>Arthropoda</taxon>
        <taxon>Hexapoda</taxon>
        <taxon>Insecta</taxon>
        <taxon>Pterygota</taxon>
        <taxon>Neoptera</taxon>
        <taxon>Endopterygota</taxon>
        <taxon>Coleoptera</taxon>
        <taxon>Polyphaga</taxon>
        <taxon>Cucujiformia</taxon>
        <taxon>Curculionidae</taxon>
        <taxon>Ceutorhynchinae</taxon>
        <taxon>Ceutorhynchus</taxon>
    </lineage>
</organism>
<sequence length="246" mass="27497">MKNQIFNIFCALFFAQALVIQARPNDLQANEVRGIPGEIYEGLLEIVKKGLEEAIANLNKTFVAVNQTIFDFEAKVSDDFNLALDPVNAKLNESIENAEEQGINITKCQSYIGYIADLPNDLNNEMLSCSIEKLYDTTDYTNEVLDNIHEFQKDIANLTSRIKDCEGSSWTETICLGLLTPELFKDIYTVPIEIDAEVEKAVNLMKKVIPQIGRCYSESLAQVPIIGMELVDKFTSCTGQAHIIST</sequence>
<keyword evidence="1" id="KW-0732">Signal</keyword>
<dbReference type="EMBL" id="OU892286">
    <property type="protein sequence ID" value="CAG9761382.1"/>
    <property type="molecule type" value="Genomic_DNA"/>
</dbReference>
<protein>
    <submittedName>
        <fullName evidence="2">Uncharacterized protein</fullName>
    </submittedName>
</protein>
<gene>
    <name evidence="2" type="ORF">CEUTPL_LOCUS2087</name>
</gene>
<evidence type="ECO:0000313" key="2">
    <source>
        <dbReference type="EMBL" id="CAG9761382.1"/>
    </source>
</evidence>
<name>A0A9N9MFB6_9CUCU</name>
<accession>A0A9N9MFB6</accession>
<feature type="chain" id="PRO_5040454170" evidence="1">
    <location>
        <begin position="23"/>
        <end position="246"/>
    </location>
</feature>
<keyword evidence="3" id="KW-1185">Reference proteome</keyword>